<evidence type="ECO:0000313" key="1">
    <source>
        <dbReference type="EMBL" id="KAJ3543650.1"/>
    </source>
</evidence>
<evidence type="ECO:0000313" key="2">
    <source>
        <dbReference type="Proteomes" id="UP001148629"/>
    </source>
</evidence>
<dbReference type="Proteomes" id="UP001148629">
    <property type="component" value="Unassembled WGS sequence"/>
</dbReference>
<comment type="caution">
    <text evidence="1">The sequence shown here is derived from an EMBL/GenBank/DDBJ whole genome shotgun (WGS) entry which is preliminary data.</text>
</comment>
<keyword evidence="2" id="KW-1185">Reference proteome</keyword>
<name>A0ACC1SPB6_9HYPO</name>
<organism evidence="1 2">
    <name type="scientific">Fusarium decemcellulare</name>
    <dbReference type="NCBI Taxonomy" id="57161"/>
    <lineage>
        <taxon>Eukaryota</taxon>
        <taxon>Fungi</taxon>
        <taxon>Dikarya</taxon>
        <taxon>Ascomycota</taxon>
        <taxon>Pezizomycotina</taxon>
        <taxon>Sordariomycetes</taxon>
        <taxon>Hypocreomycetidae</taxon>
        <taxon>Hypocreales</taxon>
        <taxon>Nectriaceae</taxon>
        <taxon>Fusarium</taxon>
        <taxon>Fusarium decemcellulare species complex</taxon>
    </lineage>
</organism>
<reference evidence="1" key="1">
    <citation type="submission" date="2022-08" db="EMBL/GenBank/DDBJ databases">
        <title>Genome Sequence of Fusarium decemcellulare.</title>
        <authorList>
            <person name="Buettner E."/>
        </authorList>
    </citation>
    <scope>NUCLEOTIDE SEQUENCE</scope>
    <source>
        <strain evidence="1">Babe19</strain>
    </source>
</reference>
<dbReference type="EMBL" id="JANRMS010000234">
    <property type="protein sequence ID" value="KAJ3543650.1"/>
    <property type="molecule type" value="Genomic_DNA"/>
</dbReference>
<protein>
    <submittedName>
        <fullName evidence="1">Uncharacterized protein</fullName>
    </submittedName>
</protein>
<gene>
    <name evidence="1" type="ORF">NM208_g3454</name>
</gene>
<accession>A0ACC1SPB6</accession>
<proteinExistence type="predicted"/>
<sequence>MSNLKRLLNPVDEDDDVPSDATFPTISYDDAPAYNGNFSTNWNGYYTGDYNGELPRASEQLGVGLGIEAFDPILNPLNFDVEGIDPQDMVNMTLGDEVTYWQDPNLNEFPDTQMSLNNSYETLSSSDPSTTTSHEGSQTPSVGAISSQSSAESPTQSEDDDAEVCYGMLHNLEVKLIGDMPSIDERLRAGDPMQHFVLKEHQDHAMIRFPDDDKEFGYLRSAEGKALKPLMTQQSVSLEPLALKPTLRDIIERAARPADAMVKVDINVYGPRSEASRVGKTLSQGKLWLQRPDHSRDNTGYENPQFLRIEFEGGDIQPLLPIEQVTNNGALRKKTREEQLRKMVEEVYKSVDNSRGFDLVDGGSRVTQQLLKHQQEALGFMLERESGNISDRYRLWREVTLDDGTTQYRHKITKAKRRTRPEEKGGGILADEMGMGKSLSILALVMKTMEDGEKWAKEQNNEHKGKKSVKWSHSTLVIVSAALLIDNWMNEIRKHLQEGLKVIKYHGSGRKKELADLEESDIVVTTYHTLSAEHQVNKGKTSPLHQIGWYRVVLDEAHIIRRPSTTFYKACHDLRANSRWCLTGTPIQNKLADIGTLFSFIRAEPFDRPSIFRRWIEGAFEQSEDEPELVRDRLVTLLEALCLRRTREVLHLPSTRQFIRTLEFSPEEKEQYEKTQKILLRSIKHRVGEVEKSSKFGLFQMKLQLRILCNHGTYQKLFSWHRRSLLDEKEALMGAAYGRHGEISCAGCQQPMPVLGSSWAEKMFDDQCSHILCSECIAESSTSTSGTSQRRCPVCVKWHQNVNSSGSQNKKASVEDDHEHYFNTEGHSTKMKALVEDVARDLWKTKSIIFSCWTRTLYLVSRHLDRAQIPYLQVDGDCPLPQRQAKLDQFAEDDDMPVLIMTTGTGAFGLNLTCANRIFIAELQWNPSVENQAIARAIRLGQESEVRVMRYVIKDTVEEEMRQQQQYKKTIAAFGFEEVPEVIDMDMQEF</sequence>